<dbReference type="EMBL" id="HACA01012997">
    <property type="protein sequence ID" value="CDW30358.1"/>
    <property type="molecule type" value="Transcribed_RNA"/>
</dbReference>
<proteinExistence type="predicted"/>
<feature type="region of interest" description="Disordered" evidence="1">
    <location>
        <begin position="1"/>
        <end position="20"/>
    </location>
</feature>
<feature type="compositionally biased region" description="Polar residues" evidence="1">
    <location>
        <begin position="1"/>
        <end position="13"/>
    </location>
</feature>
<accession>A0A0K2TWG0</accession>
<organism evidence="2">
    <name type="scientific">Lepeophtheirus salmonis</name>
    <name type="common">Salmon louse</name>
    <name type="synonym">Caligus salmonis</name>
    <dbReference type="NCBI Taxonomy" id="72036"/>
    <lineage>
        <taxon>Eukaryota</taxon>
        <taxon>Metazoa</taxon>
        <taxon>Ecdysozoa</taxon>
        <taxon>Arthropoda</taxon>
        <taxon>Crustacea</taxon>
        <taxon>Multicrustacea</taxon>
        <taxon>Hexanauplia</taxon>
        <taxon>Copepoda</taxon>
        <taxon>Siphonostomatoida</taxon>
        <taxon>Caligidae</taxon>
        <taxon>Lepeophtheirus</taxon>
    </lineage>
</organism>
<evidence type="ECO:0000313" key="2">
    <source>
        <dbReference type="EMBL" id="CDW30358.1"/>
    </source>
</evidence>
<name>A0A0K2TWG0_LEPSM</name>
<dbReference type="AlphaFoldDB" id="A0A0K2TWG0"/>
<reference evidence="2" key="1">
    <citation type="submission" date="2014-05" db="EMBL/GenBank/DDBJ databases">
        <authorList>
            <person name="Chronopoulou M."/>
        </authorList>
    </citation>
    <scope>NUCLEOTIDE SEQUENCE</scope>
    <source>
        <tissue evidence="2">Whole organism</tissue>
    </source>
</reference>
<sequence>MEFQGSQECSRNWSPRPWNF</sequence>
<evidence type="ECO:0000256" key="1">
    <source>
        <dbReference type="SAM" id="MobiDB-lite"/>
    </source>
</evidence>
<protein>
    <submittedName>
        <fullName evidence="2">Uncharacterized protein</fullName>
    </submittedName>
</protein>